<dbReference type="AlphaFoldDB" id="A0A2A4FKR7"/>
<comment type="caution">
    <text evidence="1">The sequence shown here is derived from an EMBL/GenBank/DDBJ whole genome shotgun (WGS) entry which is preliminary data.</text>
</comment>
<dbReference type="EMBL" id="MTZU01000019">
    <property type="protein sequence ID" value="PCE33260.1"/>
    <property type="molecule type" value="Genomic_DNA"/>
</dbReference>
<evidence type="ECO:0000313" key="1">
    <source>
        <dbReference type="EMBL" id="PCE33260.1"/>
    </source>
</evidence>
<proteinExistence type="predicted"/>
<evidence type="ECO:0000313" key="2">
    <source>
        <dbReference type="Proteomes" id="UP000217994"/>
    </source>
</evidence>
<reference evidence="1 2" key="1">
    <citation type="submission" date="2017-01" db="EMBL/GenBank/DDBJ databases">
        <title>Whole-Genome Shotgun Sequencing of Two beta-Proteobacterial Species in Search of the Bulgecin Biosynthetic Cluster.</title>
        <authorList>
            <person name="Horsman M.E."/>
            <person name="Marous D.R."/>
            <person name="Li R."/>
            <person name="Oliver R.A."/>
            <person name="Byun B."/>
            <person name="Emrich S.J."/>
            <person name="Boggess B."/>
            <person name="Townsend C.A."/>
            <person name="Mobashery S."/>
        </authorList>
    </citation>
    <scope>NUCLEOTIDE SEQUENCE [LARGE SCALE GENOMIC DNA]</scope>
    <source>
        <strain evidence="1 2">ATCC 31433</strain>
    </source>
</reference>
<organism evidence="1 2">
    <name type="scientific">Burkholderia ubonensis subsp. mesacidophila</name>
    <dbReference type="NCBI Taxonomy" id="265293"/>
    <lineage>
        <taxon>Bacteria</taxon>
        <taxon>Pseudomonadati</taxon>
        <taxon>Pseudomonadota</taxon>
        <taxon>Betaproteobacteria</taxon>
        <taxon>Burkholderiales</taxon>
        <taxon>Burkholderiaceae</taxon>
        <taxon>Burkholderia</taxon>
        <taxon>Burkholderia cepacia complex</taxon>
    </lineage>
</organism>
<accession>A0A2A4FKR7</accession>
<name>A0A2A4FKR7_9BURK</name>
<sequence>MIPTVIVNKLTIVHQQSDGSVTSAGPDFCKTPGAGVVPYVNTAFSRDLVNGSRSVKANGVPAALKESEFRPSYGNEPGVGGGVISGVNRGWAKFTNYSFDVRIESRNAARLSDPMMMNGNASNTGSPAEVQGNLLAPGGLLCRIFCWCNQKGADEQKGKDFVVKMSGNMMA</sequence>
<dbReference type="Proteomes" id="UP000217994">
    <property type="component" value="Unassembled WGS sequence"/>
</dbReference>
<dbReference type="Pfam" id="PF13665">
    <property type="entry name" value="Tox-PAAR-like"/>
    <property type="match status" value="1"/>
</dbReference>
<protein>
    <submittedName>
        <fullName evidence="1">Uncharacterized protein</fullName>
    </submittedName>
</protein>
<gene>
    <name evidence="1" type="ORF">BZL54_05975</name>
</gene>